<feature type="region of interest" description="Disordered" evidence="14">
    <location>
        <begin position="735"/>
        <end position="893"/>
    </location>
</feature>
<feature type="domain" description="Helicase ATP-binding" evidence="15">
    <location>
        <begin position="29"/>
        <end position="203"/>
    </location>
</feature>
<dbReference type="InterPro" id="IPR001650">
    <property type="entry name" value="Helicase_C-like"/>
</dbReference>
<feature type="compositionally biased region" description="Polar residues" evidence="14">
    <location>
        <begin position="1026"/>
        <end position="1047"/>
    </location>
</feature>
<evidence type="ECO:0000256" key="7">
    <source>
        <dbReference type="ARBA" id="ARBA00022840"/>
    </source>
</evidence>
<dbReference type="PANTHER" id="PTHR13710:SF152">
    <property type="entry name" value="ATP-DEPENDENT DNA HELICASE Q5"/>
    <property type="match status" value="1"/>
</dbReference>
<evidence type="ECO:0000256" key="8">
    <source>
        <dbReference type="ARBA" id="ARBA00023125"/>
    </source>
</evidence>
<accession>A0A9P0DN49</accession>
<dbReference type="GO" id="GO:0009378">
    <property type="term" value="F:four-way junction helicase activity"/>
    <property type="evidence" value="ECO:0007669"/>
    <property type="project" value="TreeGrafter"/>
</dbReference>
<keyword evidence="5" id="KW-0378">Hydrolase</keyword>
<dbReference type="InterPro" id="IPR011545">
    <property type="entry name" value="DEAD/DEAH_box_helicase_dom"/>
</dbReference>
<comment type="catalytic activity">
    <reaction evidence="11">
        <text>Couples ATP hydrolysis with the unwinding of duplex DNA by translocating in the 3'-5' direction.</text>
        <dbReference type="EC" id="5.6.2.4"/>
    </reaction>
</comment>
<gene>
    <name evidence="17" type="ORF">CEUTPL_LOCUS11245</name>
</gene>
<keyword evidence="10" id="KW-0539">Nucleus</keyword>
<keyword evidence="9" id="KW-0413">Isomerase</keyword>
<evidence type="ECO:0000256" key="12">
    <source>
        <dbReference type="ARBA" id="ARBA00034808"/>
    </source>
</evidence>
<feature type="compositionally biased region" description="Basic and acidic residues" evidence="14">
    <location>
        <begin position="836"/>
        <end position="846"/>
    </location>
</feature>
<keyword evidence="6" id="KW-0347">Helicase</keyword>
<sequence length="1128" mass="130084">MDKSTIFEGLKKYFKFDEFKSKLQEAAVIEVCQRKHDVYVSMPTGSGKSLCYQLPAVLHDSKITIVFSPLLALIKDQVDSLLALQIRAASLNSKITKTEREKLLADLKSTSPVTRLLYVTPEQAATKTFKELFANLYKFNKVAYIVVDEAHCVSEWGHDFRPDYLKLGNLRENCNVPCIALTATAGAQVTKDIISSLRLAKDHKIFKTSCFRSNLFYDVYFPNILEDPYKHLKSFIEDCLKFEKEKDLANNQKSCGIIYCRTREQTELLASKLNSMKIKSLCYHAGLKNHERLDFQEMWQRGEVPVICATISFGMGVDKASVRFVIHWGVPKDPASFYQETGRAGRDGKPSWCRVYYNRADCKAVEFHLTQDLGKAKSGGKEAKKLNVENAVKGFKKVVEYCESPSQCRHILFSNHFGEPPPVCKKNCDWCKDKKAVREMVEFFLTKSVQYSTHVSSYNDMDYEDLYGKGRKGINDETNERKTGGYSSDEDGAHAAFEREQKAKKEATTFIQKQLALRRKNGQEASQETVEKLFSKHARVQAASSTSSKVKGLTLATREQYLSKILDTLYANYTECEPDQSLDKKDIEDCSIDLEYEIFGSTTTMTMYRNGFAKLISNIKKCSTNRTVYDKLLNFQPKAAKYETLTDLFRNIQKEQQLKKNSSEGFKSAKKLLDEQTSRSDSETLVDSTLLDSVYDAPNDSNSKYEFKSANEILKEHSAASDSQKKIEDFFIARDSENTEMNDPMSKSLFGDSDDERSRSPKRSFISEKRVRSRSRSRTRDRRDRFKDSRDRLKDDSRRRPGSREDRHRRDRHRDEDRHRRDTVHRKKRRGSSSSEKYKFDNEKIEKRRRRSSEKLRDGERKRWKDDRDNEKAKESDEEKTRLSKENGKKEETKNGNFDVIFNDEMKILEINLPSTDSKCDIETETNHIDLTQRTYNEVIQLQDKNTIKRKYSDDMEIDDDEEHISVKSSDDNNAIIEVEDDIYNVTKQDLKVAEEPLEKESQANDIFAKILSKSQNHAPITSIFQTTEISKPTKPPESQNGKSGPSDNKPDVKVKSKSKLRKTEIGLLVVKLLTPAYVDKRFESRETFKIMARKISHSLAGKDQEEIKDYVKRFLNRNININSKTTI</sequence>
<dbReference type="GO" id="GO:0016787">
    <property type="term" value="F:hydrolase activity"/>
    <property type="evidence" value="ECO:0007669"/>
    <property type="project" value="UniProtKB-KW"/>
</dbReference>
<dbReference type="GO" id="GO:0000724">
    <property type="term" value="P:double-strand break repair via homologous recombination"/>
    <property type="evidence" value="ECO:0007669"/>
    <property type="project" value="TreeGrafter"/>
</dbReference>
<comment type="similarity">
    <text evidence="2">Belongs to the helicase family. RecQ subfamily.</text>
</comment>
<dbReference type="Pfam" id="PF00271">
    <property type="entry name" value="Helicase_C"/>
    <property type="match status" value="1"/>
</dbReference>
<feature type="compositionally biased region" description="Basic residues" evidence="14">
    <location>
        <begin position="771"/>
        <end position="780"/>
    </location>
</feature>
<evidence type="ECO:0000256" key="4">
    <source>
        <dbReference type="ARBA" id="ARBA00022741"/>
    </source>
</evidence>
<proteinExistence type="inferred from homology"/>
<dbReference type="SUPFAM" id="SSF52540">
    <property type="entry name" value="P-loop containing nucleoside triphosphate hydrolases"/>
    <property type="match status" value="1"/>
</dbReference>
<dbReference type="Pfam" id="PF00270">
    <property type="entry name" value="DEAD"/>
    <property type="match status" value="1"/>
</dbReference>
<dbReference type="PROSITE" id="PS00690">
    <property type="entry name" value="DEAH_ATP_HELICASE"/>
    <property type="match status" value="1"/>
</dbReference>
<dbReference type="InterPro" id="IPR032284">
    <property type="entry name" value="RecQ_Zn-bd"/>
</dbReference>
<keyword evidence="4" id="KW-0547">Nucleotide-binding</keyword>
<keyword evidence="7" id="KW-0067">ATP-binding</keyword>
<dbReference type="InterPro" id="IPR002464">
    <property type="entry name" value="DNA/RNA_helicase_DEAH_CS"/>
</dbReference>
<dbReference type="PANTHER" id="PTHR13710">
    <property type="entry name" value="DNA HELICASE RECQ FAMILY MEMBER"/>
    <property type="match status" value="1"/>
</dbReference>
<dbReference type="Gene3D" id="3.40.50.300">
    <property type="entry name" value="P-loop containing nucleotide triphosphate hydrolases"/>
    <property type="match status" value="2"/>
</dbReference>
<evidence type="ECO:0000259" key="16">
    <source>
        <dbReference type="PROSITE" id="PS51194"/>
    </source>
</evidence>
<dbReference type="GO" id="GO:0046872">
    <property type="term" value="F:metal ion binding"/>
    <property type="evidence" value="ECO:0007669"/>
    <property type="project" value="UniProtKB-KW"/>
</dbReference>
<dbReference type="AlphaFoldDB" id="A0A9P0DN49"/>
<dbReference type="PROSITE" id="PS51194">
    <property type="entry name" value="HELICASE_CTER"/>
    <property type="match status" value="1"/>
</dbReference>
<dbReference type="GO" id="GO:0003677">
    <property type="term" value="F:DNA binding"/>
    <property type="evidence" value="ECO:0007669"/>
    <property type="project" value="UniProtKB-KW"/>
</dbReference>
<dbReference type="Pfam" id="PF16124">
    <property type="entry name" value="RecQ_Zn_bind"/>
    <property type="match status" value="1"/>
</dbReference>
<feature type="compositionally biased region" description="Basic and acidic residues" evidence="14">
    <location>
        <begin position="853"/>
        <end position="893"/>
    </location>
</feature>
<dbReference type="CDD" id="cd18794">
    <property type="entry name" value="SF2_C_RecQ"/>
    <property type="match status" value="1"/>
</dbReference>
<evidence type="ECO:0000256" key="9">
    <source>
        <dbReference type="ARBA" id="ARBA00023235"/>
    </source>
</evidence>
<dbReference type="GO" id="GO:0005524">
    <property type="term" value="F:ATP binding"/>
    <property type="evidence" value="ECO:0007669"/>
    <property type="project" value="UniProtKB-KW"/>
</dbReference>
<dbReference type="SMART" id="SM00490">
    <property type="entry name" value="HELICc"/>
    <property type="match status" value="1"/>
</dbReference>
<dbReference type="PROSITE" id="PS51192">
    <property type="entry name" value="HELICASE_ATP_BIND_1"/>
    <property type="match status" value="1"/>
</dbReference>
<feature type="domain" description="Helicase C-terminal" evidence="16">
    <location>
        <begin position="235"/>
        <end position="392"/>
    </location>
</feature>
<dbReference type="Gene3D" id="6.10.250.3140">
    <property type="match status" value="1"/>
</dbReference>
<organism evidence="17 18">
    <name type="scientific">Ceutorhynchus assimilis</name>
    <name type="common">cabbage seed weevil</name>
    <dbReference type="NCBI Taxonomy" id="467358"/>
    <lineage>
        <taxon>Eukaryota</taxon>
        <taxon>Metazoa</taxon>
        <taxon>Ecdysozoa</taxon>
        <taxon>Arthropoda</taxon>
        <taxon>Hexapoda</taxon>
        <taxon>Insecta</taxon>
        <taxon>Pterygota</taxon>
        <taxon>Neoptera</taxon>
        <taxon>Endopterygota</taxon>
        <taxon>Coleoptera</taxon>
        <taxon>Polyphaga</taxon>
        <taxon>Cucujiformia</taxon>
        <taxon>Curculionidae</taxon>
        <taxon>Ceutorhynchinae</taxon>
        <taxon>Ceutorhynchus</taxon>
    </lineage>
</organism>
<dbReference type="GO" id="GO:0006355">
    <property type="term" value="P:regulation of DNA-templated transcription"/>
    <property type="evidence" value="ECO:0007669"/>
    <property type="project" value="InterPro"/>
</dbReference>
<dbReference type="GO" id="GO:0005694">
    <property type="term" value="C:chromosome"/>
    <property type="evidence" value="ECO:0007669"/>
    <property type="project" value="InterPro"/>
</dbReference>
<keyword evidence="18" id="KW-1185">Reference proteome</keyword>
<evidence type="ECO:0000256" key="6">
    <source>
        <dbReference type="ARBA" id="ARBA00022806"/>
    </source>
</evidence>
<dbReference type="GO" id="GO:0005634">
    <property type="term" value="C:nucleus"/>
    <property type="evidence" value="ECO:0007669"/>
    <property type="project" value="UniProtKB-SubCell"/>
</dbReference>
<evidence type="ECO:0000313" key="17">
    <source>
        <dbReference type="EMBL" id="CAH1132756.1"/>
    </source>
</evidence>
<name>A0A9P0DN49_9CUCU</name>
<dbReference type="FunFam" id="3.40.50.300:FF:000444">
    <property type="entry name" value="ATP-dependent DNA helicase"/>
    <property type="match status" value="1"/>
</dbReference>
<dbReference type="GO" id="GO:0005737">
    <property type="term" value="C:cytoplasm"/>
    <property type="evidence" value="ECO:0007669"/>
    <property type="project" value="TreeGrafter"/>
</dbReference>
<dbReference type="InterPro" id="IPR004589">
    <property type="entry name" value="DNA_helicase_ATP-dep_RecQ"/>
</dbReference>
<dbReference type="SMART" id="SM00487">
    <property type="entry name" value="DEXDc"/>
    <property type="match status" value="1"/>
</dbReference>
<comment type="catalytic activity">
    <reaction evidence="13">
        <text>ATP + H2O = ADP + phosphate + H(+)</text>
        <dbReference type="Rhea" id="RHEA:13065"/>
        <dbReference type="ChEBI" id="CHEBI:15377"/>
        <dbReference type="ChEBI" id="CHEBI:15378"/>
        <dbReference type="ChEBI" id="CHEBI:30616"/>
        <dbReference type="ChEBI" id="CHEBI:43474"/>
        <dbReference type="ChEBI" id="CHEBI:456216"/>
    </reaction>
</comment>
<keyword evidence="3" id="KW-0479">Metal-binding</keyword>
<protein>
    <recommendedName>
        <fullName evidence="12">DNA 3'-5' helicase</fullName>
        <ecNumber evidence="12">5.6.2.4</ecNumber>
    </recommendedName>
</protein>
<dbReference type="InterPro" id="IPR013257">
    <property type="entry name" value="SRI"/>
</dbReference>
<dbReference type="Proteomes" id="UP001152799">
    <property type="component" value="Chromosome 6"/>
</dbReference>
<evidence type="ECO:0000256" key="3">
    <source>
        <dbReference type="ARBA" id="ARBA00022723"/>
    </source>
</evidence>
<dbReference type="OrthoDB" id="10261556at2759"/>
<evidence type="ECO:0000313" key="18">
    <source>
        <dbReference type="Proteomes" id="UP001152799"/>
    </source>
</evidence>
<dbReference type="GO" id="GO:0043138">
    <property type="term" value="F:3'-5' DNA helicase activity"/>
    <property type="evidence" value="ECO:0007669"/>
    <property type="project" value="UniProtKB-EC"/>
</dbReference>
<dbReference type="EC" id="5.6.2.4" evidence="12"/>
<dbReference type="EMBL" id="OU892282">
    <property type="protein sequence ID" value="CAH1132756.1"/>
    <property type="molecule type" value="Genomic_DNA"/>
</dbReference>
<evidence type="ECO:0000256" key="13">
    <source>
        <dbReference type="ARBA" id="ARBA00049360"/>
    </source>
</evidence>
<comment type="subcellular location">
    <subcellularLocation>
        <location evidence="1">Nucleus</location>
    </subcellularLocation>
</comment>
<dbReference type="Pfam" id="PF08236">
    <property type="entry name" value="SRI"/>
    <property type="match status" value="1"/>
</dbReference>
<dbReference type="NCBIfam" id="TIGR00614">
    <property type="entry name" value="recQ_fam"/>
    <property type="match status" value="1"/>
</dbReference>
<feature type="compositionally biased region" description="Basic and acidic residues" evidence="14">
    <location>
        <begin position="781"/>
        <end position="820"/>
    </location>
</feature>
<evidence type="ECO:0000256" key="14">
    <source>
        <dbReference type="SAM" id="MobiDB-lite"/>
    </source>
</evidence>
<reference evidence="17" key="1">
    <citation type="submission" date="2022-01" db="EMBL/GenBank/DDBJ databases">
        <authorList>
            <person name="King R."/>
        </authorList>
    </citation>
    <scope>NUCLEOTIDE SEQUENCE</scope>
</reference>
<evidence type="ECO:0000256" key="5">
    <source>
        <dbReference type="ARBA" id="ARBA00022801"/>
    </source>
</evidence>
<evidence type="ECO:0000256" key="11">
    <source>
        <dbReference type="ARBA" id="ARBA00034617"/>
    </source>
</evidence>
<keyword evidence="8" id="KW-0238">DNA-binding</keyword>
<dbReference type="InterPro" id="IPR027417">
    <property type="entry name" value="P-loop_NTPase"/>
</dbReference>
<evidence type="ECO:0000256" key="2">
    <source>
        <dbReference type="ARBA" id="ARBA00005446"/>
    </source>
</evidence>
<evidence type="ECO:0000256" key="10">
    <source>
        <dbReference type="ARBA" id="ARBA00023242"/>
    </source>
</evidence>
<feature type="region of interest" description="Disordered" evidence="14">
    <location>
        <begin position="1026"/>
        <end position="1058"/>
    </location>
</feature>
<dbReference type="InterPro" id="IPR014001">
    <property type="entry name" value="Helicase_ATP-bd"/>
</dbReference>
<evidence type="ECO:0000256" key="1">
    <source>
        <dbReference type="ARBA" id="ARBA00004123"/>
    </source>
</evidence>
<evidence type="ECO:0000259" key="15">
    <source>
        <dbReference type="PROSITE" id="PS51192"/>
    </source>
</evidence>
<feature type="compositionally biased region" description="Basic residues" evidence="14">
    <location>
        <begin position="821"/>
        <end position="831"/>
    </location>
</feature>